<dbReference type="SUPFAM" id="SSF48452">
    <property type="entry name" value="TPR-like"/>
    <property type="match status" value="1"/>
</dbReference>
<dbReference type="PANTHER" id="PTHR35807">
    <property type="entry name" value="TRANSCRIPTIONAL REGULATOR REDD-RELATED"/>
    <property type="match status" value="1"/>
</dbReference>
<dbReference type="InterPro" id="IPR036388">
    <property type="entry name" value="WH-like_DNA-bd_sf"/>
</dbReference>
<evidence type="ECO:0000256" key="6">
    <source>
        <dbReference type="SAM" id="MobiDB-lite"/>
    </source>
</evidence>
<dbReference type="InterPro" id="IPR016032">
    <property type="entry name" value="Sig_transdc_resp-reg_C-effctor"/>
</dbReference>
<gene>
    <name evidence="8" type="ORF">DVH21_26925</name>
</gene>
<dbReference type="Pfam" id="PF03704">
    <property type="entry name" value="BTAD"/>
    <property type="match status" value="1"/>
</dbReference>
<dbReference type="Gene3D" id="3.40.50.300">
    <property type="entry name" value="P-loop containing nucleotide triphosphate hydrolases"/>
    <property type="match status" value="1"/>
</dbReference>
<accession>A0A6N3K6D1</accession>
<dbReference type="SMART" id="SM00862">
    <property type="entry name" value="Trans_reg_C"/>
    <property type="match status" value="1"/>
</dbReference>
<reference evidence="8 9" key="2">
    <citation type="submission" date="2018-08" db="EMBL/GenBank/DDBJ databases">
        <title>Streptomyces kandeliansis sp. nov., an endophytic bacterium isolated from mangrove plant.</title>
        <authorList>
            <person name="Wang R."/>
        </authorList>
    </citation>
    <scope>NUCLEOTIDE SEQUENCE [LARGE SCALE GENOMIC DNA]</scope>
    <source>
        <strain evidence="9">H14(2018)</strain>
    </source>
</reference>
<dbReference type="EMBL" id="CP031263">
    <property type="protein sequence ID" value="AXH93287.1"/>
    <property type="molecule type" value="Genomic_DNA"/>
</dbReference>
<dbReference type="SUPFAM" id="SSF52540">
    <property type="entry name" value="P-loop containing nucleoside triphosphate hydrolases"/>
    <property type="match status" value="1"/>
</dbReference>
<dbReference type="Proteomes" id="UP000253958">
    <property type="component" value="Chromosome"/>
</dbReference>
<evidence type="ECO:0000256" key="5">
    <source>
        <dbReference type="PROSITE-ProRule" id="PRU01091"/>
    </source>
</evidence>
<feature type="domain" description="OmpR/PhoB-type" evidence="7">
    <location>
        <begin position="1"/>
        <end position="97"/>
    </location>
</feature>
<keyword evidence="2" id="KW-0805">Transcription regulation</keyword>
<feature type="region of interest" description="Disordered" evidence="6">
    <location>
        <begin position="251"/>
        <end position="279"/>
    </location>
</feature>
<dbReference type="InterPro" id="IPR003593">
    <property type="entry name" value="AAA+_ATPase"/>
</dbReference>
<comment type="similarity">
    <text evidence="1">Belongs to the AfsR/DnrI/RedD regulatory family.</text>
</comment>
<dbReference type="Pfam" id="PF13191">
    <property type="entry name" value="AAA_16"/>
    <property type="match status" value="1"/>
</dbReference>
<evidence type="ECO:0000256" key="2">
    <source>
        <dbReference type="ARBA" id="ARBA00023015"/>
    </source>
</evidence>
<dbReference type="GO" id="GO:0003677">
    <property type="term" value="F:DNA binding"/>
    <property type="evidence" value="ECO:0007669"/>
    <property type="project" value="UniProtKB-UniRule"/>
</dbReference>
<dbReference type="PROSITE" id="PS51755">
    <property type="entry name" value="OMPR_PHOB"/>
    <property type="match status" value="1"/>
</dbReference>
<dbReference type="InterPro" id="IPR051677">
    <property type="entry name" value="AfsR-DnrI-RedD_regulator"/>
</dbReference>
<dbReference type="CDD" id="cd15831">
    <property type="entry name" value="BTAD"/>
    <property type="match status" value="1"/>
</dbReference>
<proteinExistence type="inferred from homology"/>
<dbReference type="GO" id="GO:0000160">
    <property type="term" value="P:phosphorelay signal transduction system"/>
    <property type="evidence" value="ECO:0007669"/>
    <property type="project" value="InterPro"/>
</dbReference>
<organism evidence="8 9">
    <name type="scientific">Micromonospora aurantiaca</name>
    <name type="common">nom. illeg.</name>
    <dbReference type="NCBI Taxonomy" id="47850"/>
    <lineage>
        <taxon>Bacteria</taxon>
        <taxon>Bacillati</taxon>
        <taxon>Actinomycetota</taxon>
        <taxon>Actinomycetes</taxon>
        <taxon>Micromonosporales</taxon>
        <taxon>Micromonosporaceae</taxon>
        <taxon>Micromonospora</taxon>
    </lineage>
</organism>
<dbReference type="Gene3D" id="1.25.40.10">
    <property type="entry name" value="Tetratricopeptide repeat domain"/>
    <property type="match status" value="2"/>
</dbReference>
<dbReference type="Gene3D" id="1.10.10.10">
    <property type="entry name" value="Winged helix-like DNA-binding domain superfamily/Winged helix DNA-binding domain"/>
    <property type="match status" value="1"/>
</dbReference>
<protein>
    <submittedName>
        <fullName evidence="8">Transcriptional regulator</fullName>
    </submittedName>
</protein>
<dbReference type="SUPFAM" id="SSF46894">
    <property type="entry name" value="C-terminal effector domain of the bipartite response regulators"/>
    <property type="match status" value="1"/>
</dbReference>
<dbReference type="InterPro" id="IPR041664">
    <property type="entry name" value="AAA_16"/>
</dbReference>
<keyword evidence="4" id="KW-0804">Transcription</keyword>
<dbReference type="InterPro" id="IPR011990">
    <property type="entry name" value="TPR-like_helical_dom_sf"/>
</dbReference>
<evidence type="ECO:0000259" key="7">
    <source>
        <dbReference type="PROSITE" id="PS51755"/>
    </source>
</evidence>
<dbReference type="InterPro" id="IPR005158">
    <property type="entry name" value="BTAD"/>
</dbReference>
<evidence type="ECO:0000256" key="3">
    <source>
        <dbReference type="ARBA" id="ARBA00023125"/>
    </source>
</evidence>
<dbReference type="InterPro" id="IPR027417">
    <property type="entry name" value="P-loop_NTPase"/>
</dbReference>
<dbReference type="InterPro" id="IPR001867">
    <property type="entry name" value="OmpR/PhoB-type_DNA-bd"/>
</dbReference>
<name>A0A6N3K6D1_9ACTN</name>
<feature type="DNA-binding region" description="OmpR/PhoB-type" evidence="5">
    <location>
        <begin position="1"/>
        <end position="97"/>
    </location>
</feature>
<dbReference type="PANTHER" id="PTHR35807:SF1">
    <property type="entry name" value="TRANSCRIPTIONAL REGULATOR REDD"/>
    <property type="match status" value="1"/>
</dbReference>
<dbReference type="SMART" id="SM00382">
    <property type="entry name" value="AAA"/>
    <property type="match status" value="1"/>
</dbReference>
<dbReference type="SMART" id="SM01043">
    <property type="entry name" value="BTAD"/>
    <property type="match status" value="1"/>
</dbReference>
<evidence type="ECO:0000313" key="8">
    <source>
        <dbReference type="EMBL" id="AXH93287.1"/>
    </source>
</evidence>
<feature type="compositionally biased region" description="Low complexity" evidence="6">
    <location>
        <begin position="258"/>
        <end position="269"/>
    </location>
</feature>
<dbReference type="AlphaFoldDB" id="A0A6N3K6D1"/>
<evidence type="ECO:0000256" key="4">
    <source>
        <dbReference type="ARBA" id="ARBA00023163"/>
    </source>
</evidence>
<dbReference type="Pfam" id="PF00486">
    <property type="entry name" value="Trans_reg_C"/>
    <property type="match status" value="1"/>
</dbReference>
<dbReference type="GO" id="GO:0006355">
    <property type="term" value="P:regulation of DNA-templated transcription"/>
    <property type="evidence" value="ECO:0007669"/>
    <property type="project" value="InterPro"/>
</dbReference>
<evidence type="ECO:0000313" key="9">
    <source>
        <dbReference type="Proteomes" id="UP000253958"/>
    </source>
</evidence>
<reference evidence="8 9" key="1">
    <citation type="submission" date="2018-07" db="EMBL/GenBank/DDBJ databases">
        <authorList>
            <person name="Ye Y."/>
        </authorList>
    </citation>
    <scope>NUCLEOTIDE SEQUENCE [LARGE SCALE GENOMIC DNA]</scope>
    <source>
        <strain evidence="9">H14(2018)</strain>
    </source>
</reference>
<sequence length="1030" mass="108801">MQFRVLGPPEVVRHGRVVPLGGPKQQALLALFLLRPNRFVAADWLVDALWDARPPASARTTLRTYVAGLRRAVEPHRSHREPARVLRSHPGGYELRVDADAVDAIRFAGLVDRAADALAAGQAAAAERTYTEALALWRGEPLAGVADLTAVRPEAARLAELRLSAEEGRLTAAVAAGRHATLLPELRRFVSAHPLREGARAQLMLALYRSGRQTEALAVFDEGRRILAGEYGIDPGEQTRAVHRLILEQAVPPDRSSPADTGGPATAGAVPERDGGPLVGRDAELERLRDTLDAATGQSGRVLTLVGEAGIGKTSLAAALGARAAATGVPVVWGRCPDVGQAPPFWLWSQVVRALVAMPQTRATGSASRLDGFAAGAPSGPADGRGLDPTARFQVYEAVSELVHAAARERGLLVVLDDLHAADPDSLLLLRFLATALPASRALVVATLRPYGDDPALVATVAELARGGGFGQVRLAGLDAAAVADLVRGRTGVAPPEPVVTRLVTRTGGNPFFLTELLRSRTDPGAAAELPPSIRDTVRLRLAGLPGPARRCLDLLSVAGHDLDLAVLAAALDSTAETVAEDLAPAYPAALVVETGPGALAFRHPLIAEVTYAELVPPRRAALHARLAAAYERTAGTAPAELAHHYGEAVGLGHGEDHLRWSLRAADDATRRVAYEDALGHLERAALRLAPAARVSPDAAATELTVQLHRASLLQMTVGVGSDAVDRVCARARELLTLVGPDADIRHALWALGELAANRAEFAICADLAGRLVRAPEDGSGLTAVAGEYLLGAVAYFTGRQAESERRLTAGIERLGTVDRVLLRREVGRRPVLACHNFRALVRSMRGDPAGARADIAAAEALAEDLDDPYGRANAALYAAWLAMQEHDVAAADAAGRRCRDIGRATGLPHMTATGAYFLEWAAARGGDHGRLDAMRAAAEEFYRPGLRSTRTITLCAMAEAYLTGGRPDTAATLAEEALAVADGVGERVFVAELHRIRGAARRDRAEWDLGARIAAEQGAGLLLPRFAVF</sequence>
<evidence type="ECO:0000256" key="1">
    <source>
        <dbReference type="ARBA" id="ARBA00005820"/>
    </source>
</evidence>
<keyword evidence="3 5" id="KW-0238">DNA-binding</keyword>